<reference evidence="1 2" key="1">
    <citation type="submission" date="2020-04" db="EMBL/GenBank/DDBJ databases">
        <title>Azohydromonas sp. isolated from soil.</title>
        <authorList>
            <person name="Dahal R.H."/>
        </authorList>
    </citation>
    <scope>NUCLEOTIDE SEQUENCE [LARGE SCALE GENOMIC DNA]</scope>
    <source>
        <strain evidence="1 2">G-1-1-14</strain>
    </source>
</reference>
<evidence type="ECO:0008006" key="3">
    <source>
        <dbReference type="Google" id="ProtNLM"/>
    </source>
</evidence>
<evidence type="ECO:0000313" key="2">
    <source>
        <dbReference type="Proteomes" id="UP000574067"/>
    </source>
</evidence>
<accession>A0A848FDB9</accession>
<proteinExistence type="predicted"/>
<name>A0A848FDB9_9BURK</name>
<dbReference type="Proteomes" id="UP000574067">
    <property type="component" value="Unassembled WGS sequence"/>
</dbReference>
<sequence>MRSSRGHFVKVGGLRWLCVMLPAPVPWAQRVWALPVLTALAPSERYERECGRCHKSLTERARGLLRQIVRWLHERELVLVGPRQLLGAAAAVRAGAAHDVHPAAALDARLYAAAAPMTPGQRGRAAKKRLRLAALAQVLHDPLRCWQRVLAPQWYGMTVRTVDIASGCAV</sequence>
<dbReference type="RefSeq" id="WP_169162352.1">
    <property type="nucleotide sequence ID" value="NZ_JABBFW010000018.1"/>
</dbReference>
<dbReference type="EMBL" id="JABBFW010000018">
    <property type="protein sequence ID" value="NML17454.1"/>
    <property type="molecule type" value="Genomic_DNA"/>
</dbReference>
<organism evidence="1 2">
    <name type="scientific">Azohydromonas caseinilytica</name>
    <dbReference type="NCBI Taxonomy" id="2728836"/>
    <lineage>
        <taxon>Bacteria</taxon>
        <taxon>Pseudomonadati</taxon>
        <taxon>Pseudomonadota</taxon>
        <taxon>Betaproteobacteria</taxon>
        <taxon>Burkholderiales</taxon>
        <taxon>Sphaerotilaceae</taxon>
        <taxon>Azohydromonas</taxon>
    </lineage>
</organism>
<gene>
    <name evidence="1" type="ORF">HHL10_21010</name>
</gene>
<protein>
    <recommendedName>
        <fullName evidence="3">Transposase</fullName>
    </recommendedName>
</protein>
<keyword evidence="2" id="KW-1185">Reference proteome</keyword>
<evidence type="ECO:0000313" key="1">
    <source>
        <dbReference type="EMBL" id="NML17454.1"/>
    </source>
</evidence>
<comment type="caution">
    <text evidence="1">The sequence shown here is derived from an EMBL/GenBank/DDBJ whole genome shotgun (WGS) entry which is preliminary data.</text>
</comment>
<dbReference type="AlphaFoldDB" id="A0A848FDB9"/>